<protein>
    <submittedName>
        <fullName evidence="2">Uncharacterized protein</fullName>
    </submittedName>
</protein>
<keyword evidence="1" id="KW-0812">Transmembrane</keyword>
<evidence type="ECO:0000256" key="1">
    <source>
        <dbReference type="SAM" id="Phobius"/>
    </source>
</evidence>
<feature type="transmembrane region" description="Helical" evidence="1">
    <location>
        <begin position="12"/>
        <end position="33"/>
    </location>
</feature>
<dbReference type="SUPFAM" id="SSF103473">
    <property type="entry name" value="MFS general substrate transporter"/>
    <property type="match status" value="1"/>
</dbReference>
<dbReference type="AlphaFoldDB" id="A0A248KEZ0"/>
<dbReference type="PROSITE" id="PS51257">
    <property type="entry name" value="PROKAR_LIPOPROTEIN"/>
    <property type="match status" value="1"/>
</dbReference>
<evidence type="ECO:0000313" key="3">
    <source>
        <dbReference type="Proteomes" id="UP000197098"/>
    </source>
</evidence>
<gene>
    <name evidence="2" type="ORF">CEW81_00165</name>
</gene>
<dbReference type="InterPro" id="IPR036259">
    <property type="entry name" value="MFS_trans_sf"/>
</dbReference>
<dbReference type="EMBL" id="CP022114">
    <property type="protein sequence ID" value="ASG62413.1"/>
    <property type="molecule type" value="Genomic_DNA"/>
</dbReference>
<organism evidence="2 3">
    <name type="scientific">Kluyvera genomosp. 3</name>
    <dbReference type="NCBI Taxonomy" id="2774055"/>
    <lineage>
        <taxon>Bacteria</taxon>
        <taxon>Pseudomonadati</taxon>
        <taxon>Pseudomonadota</taxon>
        <taxon>Gammaproteobacteria</taxon>
        <taxon>Enterobacterales</taxon>
        <taxon>Enterobacteriaceae</taxon>
        <taxon>Kluyvera</taxon>
    </lineage>
</organism>
<name>A0A248KEZ0_9ENTR</name>
<evidence type="ECO:0000313" key="2">
    <source>
        <dbReference type="EMBL" id="ASG62413.1"/>
    </source>
</evidence>
<accession>A0A248KEZ0</accession>
<proteinExistence type="predicted"/>
<sequence>MQQADKSVGRGGFTLLIWVLLLLLGCVLFFFSLDRQIVSILKTTLMQELGLDNSDYSVLISAFMIPTPSCISSSAASSTASAAVTCCAR</sequence>
<keyword evidence="1" id="KW-0472">Membrane</keyword>
<dbReference type="Proteomes" id="UP000197098">
    <property type="component" value="Chromosome"/>
</dbReference>
<keyword evidence="1" id="KW-1133">Transmembrane helix</keyword>
<dbReference type="Gene3D" id="1.20.1250.20">
    <property type="entry name" value="MFS general substrate transporter like domains"/>
    <property type="match status" value="1"/>
</dbReference>
<reference evidence="2 3" key="1">
    <citation type="submission" date="2017-06" db="EMBL/GenBank/DDBJ databases">
        <title>Origin of plasmid-mediated fosfomycin resistance gene fosA3.</title>
        <authorList>
            <person name="Ito R."/>
            <person name="Pacey M.P."/>
            <person name="Doi Y."/>
        </authorList>
    </citation>
    <scope>NUCLEOTIDE SEQUENCE [LARGE SCALE GENOMIC DNA]</scope>
    <source>
        <strain evidence="2 3">YDC799</strain>
    </source>
</reference>